<dbReference type="GO" id="GO:0008760">
    <property type="term" value="F:UDP-N-acetylglucosamine 1-carboxyvinyltransferase activity"/>
    <property type="evidence" value="ECO:0007669"/>
    <property type="project" value="UniProtKB-UniRule"/>
</dbReference>
<keyword evidence="7 12" id="KW-0573">Peptidoglycan synthesis</keyword>
<protein>
    <recommendedName>
        <fullName evidence="12">UDP-N-acetylglucosamine 1-carboxyvinyltransferase</fullName>
        <ecNumber evidence="12">2.5.1.7</ecNumber>
    </recommendedName>
    <alternativeName>
        <fullName evidence="12">Enoylpyruvate transferase</fullName>
    </alternativeName>
    <alternativeName>
        <fullName evidence="12">UDP-N-acetylglucosamine enolpyruvyl transferase</fullName>
        <shortName evidence="12">EPT</shortName>
    </alternativeName>
</protein>
<evidence type="ECO:0000256" key="5">
    <source>
        <dbReference type="ARBA" id="ARBA00022679"/>
    </source>
</evidence>
<dbReference type="GO" id="GO:0051301">
    <property type="term" value="P:cell division"/>
    <property type="evidence" value="ECO:0007669"/>
    <property type="project" value="UniProtKB-KW"/>
</dbReference>
<dbReference type="InterPro" id="IPR013792">
    <property type="entry name" value="RNA3'P_cycl/enolpyr_Trfase_a/b"/>
</dbReference>
<evidence type="ECO:0000256" key="7">
    <source>
        <dbReference type="ARBA" id="ARBA00022984"/>
    </source>
</evidence>
<comment type="function">
    <text evidence="12">Cell wall formation. Adds enolpyruvyl to UDP-N-acetylglucosamine.</text>
</comment>
<dbReference type="NCBIfam" id="NF006873">
    <property type="entry name" value="PRK09369.1"/>
    <property type="match status" value="1"/>
</dbReference>
<sequence>MPQFIINGGKKLKGEIKIAGNKNAMLPVFAACLLTKEKCIIKNVPDIADGQAMLEILMSIGVKVERINAHAYSLQADKIKTTDLNPELTKKLRGCITLMGALTARFKKMSMQHPGGCLIGKRPLDVHLQVMEAFGANIKVGNSQDNTPIYNITNKNCKGANLFLEEQSVTATGNAIIMAVLAPGKTRLENAASEPHVRDLIIFLNKMGAKIKGAGTNTLEIAGVTNLRGASHFLVCDNVEAISFACLAAATKSHLKLTGIIPDDLKMSLVTFNKMGIRYKLEKNTLELFPSAISAVEKIQDGLWPALPTDAISPFIVLATQASGTTLIHQWMFEGRLFFIDKLIRMGAKIVLCDPHRALVAGPTKLRAKSVESPDIRAGIALLIAGLIARGTTTIDNIYQIERGYENIAERLRAVGADIQKK</sequence>
<comment type="caution">
    <text evidence="12">Lacks conserved residue(s) required for the propagation of feature annotation.</text>
</comment>
<comment type="catalytic activity">
    <reaction evidence="11 12">
        <text>phosphoenolpyruvate + UDP-N-acetyl-alpha-D-glucosamine = UDP-N-acetyl-3-O-(1-carboxyvinyl)-alpha-D-glucosamine + phosphate</text>
        <dbReference type="Rhea" id="RHEA:18681"/>
        <dbReference type="ChEBI" id="CHEBI:43474"/>
        <dbReference type="ChEBI" id="CHEBI:57705"/>
        <dbReference type="ChEBI" id="CHEBI:58702"/>
        <dbReference type="ChEBI" id="CHEBI:68483"/>
        <dbReference type="EC" id="2.5.1.7"/>
    </reaction>
</comment>
<evidence type="ECO:0000313" key="14">
    <source>
        <dbReference type="EMBL" id="PIR93014.1"/>
    </source>
</evidence>
<dbReference type="GO" id="GO:0071555">
    <property type="term" value="P:cell wall organization"/>
    <property type="evidence" value="ECO:0007669"/>
    <property type="project" value="UniProtKB-KW"/>
</dbReference>
<reference evidence="15" key="1">
    <citation type="submission" date="2017-09" db="EMBL/GenBank/DDBJ databases">
        <title>Depth-based differentiation of microbial function through sediment-hosted aquifers and enrichment of novel symbionts in the deep terrestrial subsurface.</title>
        <authorList>
            <person name="Probst A.J."/>
            <person name="Ladd B."/>
            <person name="Jarett J.K."/>
            <person name="Geller-Mcgrath D.E."/>
            <person name="Sieber C.M.K."/>
            <person name="Emerson J.B."/>
            <person name="Anantharaman K."/>
            <person name="Thomas B.C."/>
            <person name="Malmstrom R."/>
            <person name="Stieglmeier M."/>
            <person name="Klingl A."/>
            <person name="Woyke T."/>
            <person name="Ryan C.M."/>
            <person name="Banfield J.F."/>
        </authorList>
    </citation>
    <scope>NUCLEOTIDE SEQUENCE [LARGE SCALE GENOMIC DNA]</scope>
</reference>
<dbReference type="GO" id="GO:0019277">
    <property type="term" value="P:UDP-N-acetylgalactosamine biosynthetic process"/>
    <property type="evidence" value="ECO:0007669"/>
    <property type="project" value="InterPro"/>
</dbReference>
<proteinExistence type="inferred from homology"/>
<evidence type="ECO:0000256" key="6">
    <source>
        <dbReference type="ARBA" id="ARBA00022960"/>
    </source>
</evidence>
<dbReference type="GO" id="GO:0009252">
    <property type="term" value="P:peptidoglycan biosynthetic process"/>
    <property type="evidence" value="ECO:0007669"/>
    <property type="project" value="UniProtKB-UniRule"/>
</dbReference>
<feature type="domain" description="Enolpyruvate transferase" evidence="13">
    <location>
        <begin position="7"/>
        <end position="412"/>
    </location>
</feature>
<dbReference type="PANTHER" id="PTHR43783">
    <property type="entry name" value="UDP-N-ACETYLGLUCOSAMINE 1-CARBOXYVINYLTRANSFERASE"/>
    <property type="match status" value="1"/>
</dbReference>
<dbReference type="Proteomes" id="UP000228626">
    <property type="component" value="Unassembled WGS sequence"/>
</dbReference>
<dbReference type="PANTHER" id="PTHR43783:SF1">
    <property type="entry name" value="UDP-N-ACETYLGLUCOSAMINE 1-CARBOXYVINYLTRANSFERASE"/>
    <property type="match status" value="1"/>
</dbReference>
<dbReference type="Pfam" id="PF00275">
    <property type="entry name" value="EPSP_synthase"/>
    <property type="match status" value="1"/>
</dbReference>
<feature type="binding site" evidence="12">
    <location>
        <position position="332"/>
    </location>
    <ligand>
        <name>UDP-N-acetyl-alpha-D-glucosamine</name>
        <dbReference type="ChEBI" id="CHEBI:57705"/>
    </ligand>
</feature>
<feature type="modified residue" description="2-(S-cysteinyl)pyruvic acid O-phosphothioketal" evidence="12">
    <location>
        <position position="117"/>
    </location>
</feature>
<comment type="caution">
    <text evidence="14">The sequence shown here is derived from an EMBL/GenBank/DDBJ whole genome shotgun (WGS) entry which is preliminary data.</text>
</comment>
<dbReference type="InterPro" id="IPR005750">
    <property type="entry name" value="UDP_GlcNAc_COvinyl_MurA"/>
</dbReference>
<keyword evidence="9 12" id="KW-0961">Cell wall biogenesis/degradation</keyword>
<evidence type="ECO:0000256" key="3">
    <source>
        <dbReference type="ARBA" id="ARBA00022490"/>
    </source>
</evidence>
<feature type="binding site" evidence="12">
    <location>
        <begin position="22"/>
        <end position="23"/>
    </location>
    <ligand>
        <name>phosphoenolpyruvate</name>
        <dbReference type="ChEBI" id="CHEBI:58702"/>
    </ligand>
</feature>
<keyword evidence="3 12" id="KW-0963">Cytoplasm</keyword>
<feature type="binding site" evidence="12">
    <location>
        <position position="310"/>
    </location>
    <ligand>
        <name>UDP-N-acetyl-alpha-D-glucosamine</name>
        <dbReference type="ChEBI" id="CHEBI:57705"/>
    </ligand>
</feature>
<evidence type="ECO:0000256" key="11">
    <source>
        <dbReference type="ARBA" id="ARBA00047527"/>
    </source>
</evidence>
<dbReference type="EMBL" id="PFAR01000037">
    <property type="protein sequence ID" value="PIR93014.1"/>
    <property type="molecule type" value="Genomic_DNA"/>
</dbReference>
<dbReference type="InterPro" id="IPR001986">
    <property type="entry name" value="Enolpyruvate_Tfrase_dom"/>
</dbReference>
<evidence type="ECO:0000256" key="2">
    <source>
        <dbReference type="ARBA" id="ARBA00004752"/>
    </source>
</evidence>
<dbReference type="GO" id="GO:0005737">
    <property type="term" value="C:cytoplasm"/>
    <property type="evidence" value="ECO:0007669"/>
    <property type="project" value="UniProtKB-SubCell"/>
</dbReference>
<evidence type="ECO:0000256" key="1">
    <source>
        <dbReference type="ARBA" id="ARBA00004496"/>
    </source>
</evidence>
<dbReference type="InterPro" id="IPR050068">
    <property type="entry name" value="MurA_subfamily"/>
</dbReference>
<dbReference type="GO" id="GO:0008360">
    <property type="term" value="P:regulation of cell shape"/>
    <property type="evidence" value="ECO:0007669"/>
    <property type="project" value="UniProtKB-KW"/>
</dbReference>
<dbReference type="UniPathway" id="UPA00219"/>
<evidence type="ECO:0000256" key="9">
    <source>
        <dbReference type="ARBA" id="ARBA00023316"/>
    </source>
</evidence>
<keyword evidence="8 12" id="KW-0131">Cell cycle</keyword>
<keyword evidence="6 12" id="KW-0133">Cell shape</keyword>
<evidence type="ECO:0000259" key="13">
    <source>
        <dbReference type="Pfam" id="PF00275"/>
    </source>
</evidence>
<dbReference type="NCBIfam" id="TIGR01072">
    <property type="entry name" value="murA"/>
    <property type="match status" value="1"/>
</dbReference>
<dbReference type="Gene3D" id="3.65.10.10">
    <property type="entry name" value="Enolpyruvate transferase domain"/>
    <property type="match status" value="2"/>
</dbReference>
<dbReference type="AlphaFoldDB" id="A0A2H0V1Q2"/>
<feature type="active site" description="Proton donor" evidence="12">
    <location>
        <position position="117"/>
    </location>
</feature>
<evidence type="ECO:0000256" key="10">
    <source>
        <dbReference type="ARBA" id="ARBA00038367"/>
    </source>
</evidence>
<comment type="subcellular location">
    <subcellularLocation>
        <location evidence="1 12">Cytoplasm</location>
    </subcellularLocation>
</comment>
<comment type="pathway">
    <text evidence="2 12">Cell wall biogenesis; peptidoglycan biosynthesis.</text>
</comment>
<evidence type="ECO:0000256" key="12">
    <source>
        <dbReference type="HAMAP-Rule" id="MF_00111"/>
    </source>
</evidence>
<dbReference type="CDD" id="cd01555">
    <property type="entry name" value="UdpNAET"/>
    <property type="match status" value="1"/>
</dbReference>
<dbReference type="SUPFAM" id="SSF55205">
    <property type="entry name" value="EPT/RTPC-like"/>
    <property type="match status" value="1"/>
</dbReference>
<organism evidence="14 15">
    <name type="scientific">Candidatus Falkowbacteria bacterium CG10_big_fil_rev_8_21_14_0_10_43_10</name>
    <dbReference type="NCBI Taxonomy" id="1974567"/>
    <lineage>
        <taxon>Bacteria</taxon>
        <taxon>Candidatus Falkowiibacteriota</taxon>
    </lineage>
</organism>
<evidence type="ECO:0000256" key="8">
    <source>
        <dbReference type="ARBA" id="ARBA00023306"/>
    </source>
</evidence>
<keyword evidence="4 12" id="KW-0132">Cell division</keyword>
<keyword evidence="12" id="KW-0670">Pyruvate</keyword>
<dbReference type="EC" id="2.5.1.7" evidence="12"/>
<evidence type="ECO:0000256" key="4">
    <source>
        <dbReference type="ARBA" id="ARBA00022618"/>
    </source>
</evidence>
<evidence type="ECO:0000313" key="15">
    <source>
        <dbReference type="Proteomes" id="UP000228626"/>
    </source>
</evidence>
<gene>
    <name evidence="12 14" type="primary">murA</name>
    <name evidence="14" type="ORF">COT99_03025</name>
</gene>
<accession>A0A2H0V1Q2</accession>
<name>A0A2H0V1Q2_9BACT</name>
<feature type="binding site" evidence="12">
    <location>
        <position position="93"/>
    </location>
    <ligand>
        <name>UDP-N-acetyl-alpha-D-glucosamine</name>
        <dbReference type="ChEBI" id="CHEBI:57705"/>
    </ligand>
</feature>
<comment type="similarity">
    <text evidence="10 12">Belongs to the EPSP synthase family. MurA subfamily.</text>
</comment>
<dbReference type="InterPro" id="IPR036968">
    <property type="entry name" value="Enolpyruvate_Tfrase_sf"/>
</dbReference>
<dbReference type="HAMAP" id="MF_00111">
    <property type="entry name" value="MurA"/>
    <property type="match status" value="1"/>
</dbReference>
<keyword evidence="5 12" id="KW-0808">Transferase</keyword>